<name>A0A841EG92_9ACTN</name>
<evidence type="ECO:0000313" key="1">
    <source>
        <dbReference type="EMBL" id="MBB5999878.1"/>
    </source>
</evidence>
<dbReference type="Proteomes" id="UP000578077">
    <property type="component" value="Unassembled WGS sequence"/>
</dbReference>
<dbReference type="RefSeq" id="WP_184637000.1">
    <property type="nucleotide sequence ID" value="NZ_BAABKT010000001.1"/>
</dbReference>
<evidence type="ECO:0000313" key="2">
    <source>
        <dbReference type="Proteomes" id="UP000578077"/>
    </source>
</evidence>
<organism evidence="1 2">
    <name type="scientific">Streptomonospora salina</name>
    <dbReference type="NCBI Taxonomy" id="104205"/>
    <lineage>
        <taxon>Bacteria</taxon>
        <taxon>Bacillati</taxon>
        <taxon>Actinomycetota</taxon>
        <taxon>Actinomycetes</taxon>
        <taxon>Streptosporangiales</taxon>
        <taxon>Nocardiopsidaceae</taxon>
        <taxon>Streptomonospora</taxon>
    </lineage>
</organism>
<comment type="caution">
    <text evidence="1">The sequence shown here is derived from an EMBL/GenBank/DDBJ whole genome shotgun (WGS) entry which is preliminary data.</text>
</comment>
<accession>A0A841EG92</accession>
<dbReference type="EMBL" id="JACHLY010000001">
    <property type="protein sequence ID" value="MBB5999878.1"/>
    <property type="molecule type" value="Genomic_DNA"/>
</dbReference>
<proteinExistence type="predicted"/>
<gene>
    <name evidence="1" type="ORF">HNR25_003629</name>
</gene>
<sequence length="77" mass="8144">MSAPIQPLCTRGVIGGHHLALANTYTDGEPVGATPSFRGVGPSVWIEMSMQNGVVLDGVHPHAVWRDKDDDYGGLTS</sequence>
<dbReference type="AlphaFoldDB" id="A0A841EG92"/>
<protein>
    <submittedName>
        <fullName evidence="1">Uncharacterized protein</fullName>
    </submittedName>
</protein>
<reference evidence="1 2" key="1">
    <citation type="submission" date="2020-08" db="EMBL/GenBank/DDBJ databases">
        <title>Sequencing the genomes of 1000 actinobacteria strains.</title>
        <authorList>
            <person name="Klenk H.-P."/>
        </authorList>
    </citation>
    <scope>NUCLEOTIDE SEQUENCE [LARGE SCALE GENOMIC DNA]</scope>
    <source>
        <strain evidence="1 2">DSM 44593</strain>
    </source>
</reference>
<keyword evidence="2" id="KW-1185">Reference proteome</keyword>